<evidence type="ECO:0000256" key="1">
    <source>
        <dbReference type="SAM" id="Phobius"/>
    </source>
</evidence>
<dbReference type="Gene3D" id="2.40.110.10">
    <property type="entry name" value="Butyryl-CoA Dehydrogenase, subunit A, domain 2"/>
    <property type="match status" value="1"/>
</dbReference>
<dbReference type="Gene3D" id="1.20.140.10">
    <property type="entry name" value="Butyryl-CoA Dehydrogenase, subunit A, domain 3"/>
    <property type="match status" value="1"/>
</dbReference>
<organism evidence="2 3">
    <name type="scientific">Mycena rosella</name>
    <name type="common">Pink bonnet</name>
    <name type="synonym">Agaricus rosellus</name>
    <dbReference type="NCBI Taxonomy" id="1033263"/>
    <lineage>
        <taxon>Eukaryota</taxon>
        <taxon>Fungi</taxon>
        <taxon>Dikarya</taxon>
        <taxon>Basidiomycota</taxon>
        <taxon>Agaricomycotina</taxon>
        <taxon>Agaricomycetes</taxon>
        <taxon>Agaricomycetidae</taxon>
        <taxon>Agaricales</taxon>
        <taxon>Marasmiineae</taxon>
        <taxon>Mycenaceae</taxon>
        <taxon>Mycena</taxon>
    </lineage>
</organism>
<evidence type="ECO:0000313" key="2">
    <source>
        <dbReference type="EMBL" id="KAJ7661700.1"/>
    </source>
</evidence>
<dbReference type="InterPro" id="IPR012258">
    <property type="entry name" value="Acyl-CoA_oxidase"/>
</dbReference>
<dbReference type="AlphaFoldDB" id="A0AAD7CTN7"/>
<protein>
    <submittedName>
        <fullName evidence="2">Acyl-CoA dehydrogenase NM domain-like protein</fullName>
    </submittedName>
</protein>
<dbReference type="GO" id="GO:0003997">
    <property type="term" value="F:acyl-CoA oxidase activity"/>
    <property type="evidence" value="ECO:0007669"/>
    <property type="project" value="InterPro"/>
</dbReference>
<evidence type="ECO:0000313" key="3">
    <source>
        <dbReference type="Proteomes" id="UP001221757"/>
    </source>
</evidence>
<dbReference type="PANTHER" id="PTHR10909">
    <property type="entry name" value="ELECTRON TRANSPORT OXIDOREDUCTASE"/>
    <property type="match status" value="1"/>
</dbReference>
<keyword evidence="1" id="KW-0472">Membrane</keyword>
<dbReference type="GO" id="GO:0005504">
    <property type="term" value="F:fatty acid binding"/>
    <property type="evidence" value="ECO:0007669"/>
    <property type="project" value="TreeGrafter"/>
</dbReference>
<keyword evidence="3" id="KW-1185">Reference proteome</keyword>
<sequence length="570" mass="62800">MDRRPSTAFTTSLATSRLFKLQPEDLPVFQRIDTSYLRAQAIARVYKLTAHDVTTLSPKFWAMYTDNIAAADMAPMAALIIQYNLAAGIMAPWAEKRLELRPFLQKILDFDVSGQFMLTEQAHGLDAINIETRADLMDDGTFILHTPHDGAAKFMPPTIPMPHISLPMVALVFAKLFVKGEDHGIRPFVIQLSDEKSLMHGVRSRMIPERAGTRPLGHAITWFNHVKLASWACLGPLSKPRNPKAAFLASISRISIGGLAIVGLAIPGIGVSAYILGRYSLRRHVQSATTRELIPIINFRTQQIPILHGLAQMFVLQAFMDGCSVLKTFSDFNTDAAVRAGIATAAKAATIMHVQDSCTQMSERLGVRGLYGHNQITNIQLEMRGASIAEGDTLVLSIRLATELLIGRYALPAPKYPPCLAARHEAGLFRECRDQFSAMGGHHRSEAFNRLLLPRCQALVEAIGQRFFYEAAKDAGVEEAVLGIYEAGIVQSSPAWFAAYAGMNGSAQAAHEDAAITAAMPHLERWLQWSGAHEYALAPIMTQSRWDAFVQTFPSFEGYEGEKDESKPKL</sequence>
<dbReference type="SUPFAM" id="SSF47203">
    <property type="entry name" value="Acyl-CoA dehydrogenase C-terminal domain-like"/>
    <property type="match status" value="1"/>
</dbReference>
<feature type="transmembrane region" description="Helical" evidence="1">
    <location>
        <begin position="254"/>
        <end position="276"/>
    </location>
</feature>
<proteinExistence type="predicted"/>
<dbReference type="Proteomes" id="UP001221757">
    <property type="component" value="Unassembled WGS sequence"/>
</dbReference>
<dbReference type="InterPro" id="IPR009100">
    <property type="entry name" value="AcylCoA_DH/oxidase_NM_dom_sf"/>
</dbReference>
<keyword evidence="1" id="KW-0812">Transmembrane</keyword>
<comment type="caution">
    <text evidence="2">The sequence shown here is derived from an EMBL/GenBank/DDBJ whole genome shotgun (WGS) entry which is preliminary data.</text>
</comment>
<dbReference type="GO" id="GO:0005777">
    <property type="term" value="C:peroxisome"/>
    <property type="evidence" value="ECO:0007669"/>
    <property type="project" value="InterPro"/>
</dbReference>
<dbReference type="SUPFAM" id="SSF56645">
    <property type="entry name" value="Acyl-CoA dehydrogenase NM domain-like"/>
    <property type="match status" value="1"/>
</dbReference>
<dbReference type="InterPro" id="IPR036250">
    <property type="entry name" value="AcylCo_DH-like_C"/>
</dbReference>
<dbReference type="GO" id="GO:0033540">
    <property type="term" value="P:fatty acid beta-oxidation using acyl-CoA oxidase"/>
    <property type="evidence" value="ECO:0007669"/>
    <property type="project" value="TreeGrafter"/>
</dbReference>
<dbReference type="PANTHER" id="PTHR10909:SF382">
    <property type="entry name" value="ACYL-COENZYME A OXIDASE"/>
    <property type="match status" value="1"/>
</dbReference>
<dbReference type="GO" id="GO:0071949">
    <property type="term" value="F:FAD binding"/>
    <property type="evidence" value="ECO:0007669"/>
    <property type="project" value="InterPro"/>
</dbReference>
<dbReference type="GO" id="GO:0055088">
    <property type="term" value="P:lipid homeostasis"/>
    <property type="evidence" value="ECO:0007669"/>
    <property type="project" value="TreeGrafter"/>
</dbReference>
<accession>A0AAD7CTN7</accession>
<reference evidence="2" key="1">
    <citation type="submission" date="2023-03" db="EMBL/GenBank/DDBJ databases">
        <title>Massive genome expansion in bonnet fungi (Mycena s.s.) driven by repeated elements and novel gene families across ecological guilds.</title>
        <authorList>
            <consortium name="Lawrence Berkeley National Laboratory"/>
            <person name="Harder C.B."/>
            <person name="Miyauchi S."/>
            <person name="Viragh M."/>
            <person name="Kuo A."/>
            <person name="Thoen E."/>
            <person name="Andreopoulos B."/>
            <person name="Lu D."/>
            <person name="Skrede I."/>
            <person name="Drula E."/>
            <person name="Henrissat B."/>
            <person name="Morin E."/>
            <person name="Kohler A."/>
            <person name="Barry K."/>
            <person name="LaButti K."/>
            <person name="Morin E."/>
            <person name="Salamov A."/>
            <person name="Lipzen A."/>
            <person name="Mereny Z."/>
            <person name="Hegedus B."/>
            <person name="Baldrian P."/>
            <person name="Stursova M."/>
            <person name="Weitz H."/>
            <person name="Taylor A."/>
            <person name="Grigoriev I.V."/>
            <person name="Nagy L.G."/>
            <person name="Martin F."/>
            <person name="Kauserud H."/>
        </authorList>
    </citation>
    <scope>NUCLEOTIDE SEQUENCE</scope>
    <source>
        <strain evidence="2">CBHHK067</strain>
    </source>
</reference>
<keyword evidence="1" id="KW-1133">Transmembrane helix</keyword>
<gene>
    <name evidence="2" type="ORF">B0H17DRAFT_1258566</name>
</gene>
<dbReference type="InterPro" id="IPR046373">
    <property type="entry name" value="Acyl-CoA_Oxase/DH_mid-dom_sf"/>
</dbReference>
<dbReference type="EMBL" id="JARKIE010000248">
    <property type="protein sequence ID" value="KAJ7661700.1"/>
    <property type="molecule type" value="Genomic_DNA"/>
</dbReference>
<name>A0AAD7CTN7_MYCRO</name>